<reference evidence="1" key="1">
    <citation type="journal article" date="2014" name="Int. J. Syst. Evol. Microbiol.">
        <title>Complete genome sequence of Corynebacterium casei LMG S-19264T (=DSM 44701T), isolated from a smear-ripened cheese.</title>
        <authorList>
            <consortium name="US DOE Joint Genome Institute (JGI-PGF)"/>
            <person name="Walter F."/>
            <person name="Albersmeier A."/>
            <person name="Kalinowski J."/>
            <person name="Ruckert C."/>
        </authorList>
    </citation>
    <scope>NUCLEOTIDE SEQUENCE</scope>
    <source>
        <strain evidence="1">NBRC 108769</strain>
    </source>
</reference>
<dbReference type="AlphaFoldDB" id="A0AA37WED5"/>
<proteinExistence type="predicted"/>
<evidence type="ECO:0000313" key="1">
    <source>
        <dbReference type="EMBL" id="GLR18686.1"/>
    </source>
</evidence>
<dbReference type="EMBL" id="BSOH01000021">
    <property type="protein sequence ID" value="GLR18686.1"/>
    <property type="molecule type" value="Genomic_DNA"/>
</dbReference>
<reference evidence="1" key="2">
    <citation type="submission" date="2023-01" db="EMBL/GenBank/DDBJ databases">
        <title>Draft genome sequence of Portibacter lacus strain NBRC 108769.</title>
        <authorList>
            <person name="Sun Q."/>
            <person name="Mori K."/>
        </authorList>
    </citation>
    <scope>NUCLEOTIDE SEQUENCE</scope>
    <source>
        <strain evidence="1">NBRC 108769</strain>
    </source>
</reference>
<sequence length="121" mass="13874">MKRVVQYSLIIIFLLGQFGQGIPKIVAYHSNDSELDLAHSDAEKILALDLLSTLELLGENGEIDEHDDYLFRNNRSIKSSLPLVLLKATWFSLYEETKPIKLYILFHSWRSFHPNLSVSLA</sequence>
<evidence type="ECO:0000313" key="2">
    <source>
        <dbReference type="Proteomes" id="UP001156666"/>
    </source>
</evidence>
<accession>A0AA37WED5</accession>
<gene>
    <name evidence="1" type="ORF">GCM10007940_33020</name>
</gene>
<comment type="caution">
    <text evidence="1">The sequence shown here is derived from an EMBL/GenBank/DDBJ whole genome shotgun (WGS) entry which is preliminary data.</text>
</comment>
<name>A0AA37WED5_9BACT</name>
<dbReference type="RefSeq" id="WP_235294191.1">
    <property type="nucleotide sequence ID" value="NZ_BSOH01000021.1"/>
</dbReference>
<dbReference type="Proteomes" id="UP001156666">
    <property type="component" value="Unassembled WGS sequence"/>
</dbReference>
<protein>
    <submittedName>
        <fullName evidence="1">Uncharacterized protein</fullName>
    </submittedName>
</protein>
<keyword evidence="2" id="KW-1185">Reference proteome</keyword>
<organism evidence="1 2">
    <name type="scientific">Portibacter lacus</name>
    <dbReference type="NCBI Taxonomy" id="1099794"/>
    <lineage>
        <taxon>Bacteria</taxon>
        <taxon>Pseudomonadati</taxon>
        <taxon>Bacteroidota</taxon>
        <taxon>Saprospiria</taxon>
        <taxon>Saprospirales</taxon>
        <taxon>Haliscomenobacteraceae</taxon>
        <taxon>Portibacter</taxon>
    </lineage>
</organism>